<reference evidence="10" key="2">
    <citation type="journal article" date="2019" name="Microbiol. Resour. Announc.">
        <title>Draft Genome Sequences of Type Strains of Gordonibacter faecihominis, Paraeggerthella hongkongensis, Parvibacter caecicola,Slackia equolifaciens, Slackia faecicanis, and Slackia isoflavoniconvertens.</title>
        <authorList>
            <person name="Danylec N."/>
            <person name="Stoll D.A."/>
            <person name="Dotsch A."/>
            <person name="Huch M."/>
        </authorList>
    </citation>
    <scope>NUCLEOTIDE SEQUENCE</scope>
    <source>
        <strain evidence="10">DSM 24851</strain>
    </source>
</reference>
<evidence type="ECO:0000256" key="8">
    <source>
        <dbReference type="SAM" id="Phobius"/>
    </source>
</evidence>
<feature type="transmembrane region" description="Helical" evidence="8">
    <location>
        <begin position="6"/>
        <end position="27"/>
    </location>
</feature>
<dbReference type="Pfam" id="PF04093">
    <property type="entry name" value="MreD"/>
    <property type="match status" value="1"/>
</dbReference>
<comment type="caution">
    <text evidence="10">The sequence shown here is derived from an EMBL/GenBank/DDBJ whole genome shotgun (WGS) entry which is preliminary data.</text>
</comment>
<dbReference type="AlphaFoldDB" id="A0A3N0B2T2"/>
<evidence type="ECO:0000256" key="6">
    <source>
        <dbReference type="ARBA" id="ARBA00022989"/>
    </source>
</evidence>
<accession>A0A3N0B2T2</accession>
<comment type="subcellular location">
    <subcellularLocation>
        <location evidence="1">Cell membrane</location>
        <topology evidence="1">Multi-pass membrane protein</topology>
    </subcellularLocation>
</comment>
<dbReference type="GO" id="GO:0008360">
    <property type="term" value="P:regulation of cell shape"/>
    <property type="evidence" value="ECO:0007669"/>
    <property type="project" value="UniProtKB-KW"/>
</dbReference>
<dbReference type="RefSeq" id="WP_123208123.1">
    <property type="nucleotide sequence ID" value="NZ_JBHTHO010000031.1"/>
</dbReference>
<evidence type="ECO:0000256" key="2">
    <source>
        <dbReference type="ARBA" id="ARBA00007776"/>
    </source>
</evidence>
<dbReference type="Proteomes" id="UP000269591">
    <property type="component" value="Unassembled WGS sequence"/>
</dbReference>
<protein>
    <submittedName>
        <fullName evidence="10">Rod shape-determining protein MreD</fullName>
    </submittedName>
</protein>
<keyword evidence="3" id="KW-1003">Cell membrane</keyword>
<reference evidence="9" key="4">
    <citation type="submission" date="2021-09" db="EMBL/GenBank/DDBJ databases">
        <authorList>
            <person name="Gilroy R."/>
        </authorList>
    </citation>
    <scope>NUCLEOTIDE SEQUENCE</scope>
    <source>
        <strain evidence="9">ChiGjej6B6-11269</strain>
    </source>
</reference>
<keyword evidence="4 8" id="KW-0812">Transmembrane</keyword>
<evidence type="ECO:0000256" key="5">
    <source>
        <dbReference type="ARBA" id="ARBA00022960"/>
    </source>
</evidence>
<evidence type="ECO:0000256" key="4">
    <source>
        <dbReference type="ARBA" id="ARBA00022692"/>
    </source>
</evidence>
<keyword evidence="5" id="KW-0133">Cell shape</keyword>
<dbReference type="OrthoDB" id="3176916at2"/>
<dbReference type="EMBL" id="DYWI01000035">
    <property type="protein sequence ID" value="HJF64918.1"/>
    <property type="molecule type" value="Genomic_DNA"/>
</dbReference>
<dbReference type="InterPro" id="IPR007227">
    <property type="entry name" value="Cell_shape_determining_MreD"/>
</dbReference>
<dbReference type="GO" id="GO:0005886">
    <property type="term" value="C:plasma membrane"/>
    <property type="evidence" value="ECO:0007669"/>
    <property type="project" value="UniProtKB-SubCell"/>
</dbReference>
<feature type="transmembrane region" description="Helical" evidence="8">
    <location>
        <begin position="138"/>
        <end position="157"/>
    </location>
</feature>
<evidence type="ECO:0000256" key="7">
    <source>
        <dbReference type="ARBA" id="ARBA00023136"/>
    </source>
</evidence>
<comment type="similarity">
    <text evidence="2">Belongs to the MreD family.</text>
</comment>
<organism evidence="10 11">
    <name type="scientific">Slackia equolifaciens</name>
    <dbReference type="NCBI Taxonomy" id="498718"/>
    <lineage>
        <taxon>Bacteria</taxon>
        <taxon>Bacillati</taxon>
        <taxon>Actinomycetota</taxon>
        <taxon>Coriobacteriia</taxon>
        <taxon>Eggerthellales</taxon>
        <taxon>Eggerthellaceae</taxon>
        <taxon>Slackia</taxon>
    </lineage>
</organism>
<dbReference type="EMBL" id="QIBX01000002">
    <property type="protein sequence ID" value="RNL41425.1"/>
    <property type="molecule type" value="Genomic_DNA"/>
</dbReference>
<keyword evidence="11" id="KW-1185">Reference proteome</keyword>
<feature type="transmembrane region" description="Helical" evidence="8">
    <location>
        <begin position="64"/>
        <end position="84"/>
    </location>
</feature>
<gene>
    <name evidence="10" type="primary">mreD</name>
    <name evidence="10" type="ORF">DMP06_02235</name>
    <name evidence="9" type="ORF">K8U77_02215</name>
</gene>
<keyword evidence="7 8" id="KW-0472">Membrane</keyword>
<dbReference type="Proteomes" id="UP000786989">
    <property type="component" value="Unassembled WGS sequence"/>
</dbReference>
<evidence type="ECO:0000313" key="9">
    <source>
        <dbReference type="EMBL" id="HJF64918.1"/>
    </source>
</evidence>
<keyword evidence="6 8" id="KW-1133">Transmembrane helix</keyword>
<feature type="transmembrane region" description="Helical" evidence="8">
    <location>
        <begin position="96"/>
        <end position="118"/>
    </location>
</feature>
<proteinExistence type="inferred from homology"/>
<reference evidence="11" key="1">
    <citation type="submission" date="2018-05" db="EMBL/GenBank/DDBJ databases">
        <title>Genome Sequencing of selected type strains of the family Eggerthellaceae.</title>
        <authorList>
            <person name="Danylec N."/>
            <person name="Stoll D.A."/>
            <person name="Doetsch A."/>
            <person name="Huch M."/>
        </authorList>
    </citation>
    <scope>NUCLEOTIDE SEQUENCE [LARGE SCALE GENOMIC DNA]</scope>
    <source>
        <strain evidence="11">DSM 24851</strain>
    </source>
</reference>
<evidence type="ECO:0000313" key="10">
    <source>
        <dbReference type="EMBL" id="RNL41425.1"/>
    </source>
</evidence>
<evidence type="ECO:0000313" key="11">
    <source>
        <dbReference type="Proteomes" id="UP000269591"/>
    </source>
</evidence>
<name>A0A3N0B2T2_9ACTN</name>
<evidence type="ECO:0000256" key="3">
    <source>
        <dbReference type="ARBA" id="ARBA00022475"/>
    </source>
</evidence>
<sequence>MRETVVLIVGGIAAFVLQCVLAPNIAVLGAMPNFALAFVATAAMLRQSDAIVVIAFVLGLVSDLSNGGTVGSMAALLTLAALIASRASSLFGNETVTASLLISMAASLIVEAIYAFFYIATAGVPAVDALLLRALPCALYDCAIVLIIMPLLSFVLARSAPSHNAPTSSTVRLR</sequence>
<dbReference type="NCBIfam" id="TIGR03426">
    <property type="entry name" value="shape_MreD"/>
    <property type="match status" value="1"/>
</dbReference>
<reference evidence="9" key="3">
    <citation type="journal article" date="2021" name="PeerJ">
        <title>Extensive microbial diversity within the chicken gut microbiome revealed by metagenomics and culture.</title>
        <authorList>
            <person name="Gilroy R."/>
            <person name="Ravi A."/>
            <person name="Getino M."/>
            <person name="Pursley I."/>
            <person name="Horton D.L."/>
            <person name="Alikhan N.F."/>
            <person name="Baker D."/>
            <person name="Gharbi K."/>
            <person name="Hall N."/>
            <person name="Watson M."/>
            <person name="Adriaenssens E.M."/>
            <person name="Foster-Nyarko E."/>
            <person name="Jarju S."/>
            <person name="Secka A."/>
            <person name="Antonio M."/>
            <person name="Oren A."/>
            <person name="Chaudhuri R.R."/>
            <person name="La Ragione R."/>
            <person name="Hildebrand F."/>
            <person name="Pallen M.J."/>
        </authorList>
    </citation>
    <scope>NUCLEOTIDE SEQUENCE</scope>
    <source>
        <strain evidence="9">ChiGjej6B6-11269</strain>
    </source>
</reference>
<evidence type="ECO:0000256" key="1">
    <source>
        <dbReference type="ARBA" id="ARBA00004651"/>
    </source>
</evidence>